<feature type="compositionally biased region" description="Low complexity" evidence="2">
    <location>
        <begin position="82"/>
        <end position="93"/>
    </location>
</feature>
<name>A0A433TGP9_ELYCH</name>
<keyword evidence="1" id="KW-0175">Coiled coil</keyword>
<feature type="compositionally biased region" description="Basic and acidic residues" evidence="2">
    <location>
        <begin position="61"/>
        <end position="74"/>
    </location>
</feature>
<dbReference type="OrthoDB" id="8799554at2759"/>
<dbReference type="Proteomes" id="UP000271974">
    <property type="component" value="Unassembled WGS sequence"/>
</dbReference>
<evidence type="ECO:0000313" key="4">
    <source>
        <dbReference type="Proteomes" id="UP000271974"/>
    </source>
</evidence>
<feature type="compositionally biased region" description="Basic and acidic residues" evidence="2">
    <location>
        <begin position="150"/>
        <end position="168"/>
    </location>
</feature>
<feature type="region of interest" description="Disordered" evidence="2">
    <location>
        <begin position="1"/>
        <end position="97"/>
    </location>
</feature>
<feature type="coiled-coil region" evidence="1">
    <location>
        <begin position="190"/>
        <end position="271"/>
    </location>
</feature>
<sequence length="336" mass="38163">MSHPKPRKPRPLGSLRHISRNVPEKLPSIPHRLPEISPDAEHLKAGIHGNAMAVPPPQAETTRRSVDERPKSDKSLVGVKPSKSSMSSTSAVSHENCEKEIKEGLVREKDLKDTVSCLTKQIEELKIALRKKEDENKALQTRLQTQEEEAASRLSEEQTAHQHTRDSLKEVQVELEQAHEFNGLMSRQHAEDMEKQKAELEKRLADTTAEKDAQIADRDQKLSRLKSQMADALKGNSWERQQQLEELTKELSRIQEESDLLRMKIKSLSKNKQGQCSNCDDNKVKVTKLQSQVKEKDVTIKELKTLCSKFESQLTTQDKLLEQWASSQGHKITAPK</sequence>
<feature type="region of interest" description="Disordered" evidence="2">
    <location>
        <begin position="139"/>
        <end position="168"/>
    </location>
</feature>
<feature type="compositionally biased region" description="Basic residues" evidence="2">
    <location>
        <begin position="1"/>
        <end position="10"/>
    </location>
</feature>
<dbReference type="EMBL" id="RQTK01000378">
    <property type="protein sequence ID" value="RUS80691.1"/>
    <property type="molecule type" value="Genomic_DNA"/>
</dbReference>
<dbReference type="STRING" id="188477.A0A433TGP9"/>
<protein>
    <submittedName>
        <fullName evidence="3">Uncharacterized protein</fullName>
    </submittedName>
</protein>
<gene>
    <name evidence="3" type="ORF">EGW08_011557</name>
</gene>
<evidence type="ECO:0000256" key="2">
    <source>
        <dbReference type="SAM" id="MobiDB-lite"/>
    </source>
</evidence>
<organism evidence="3 4">
    <name type="scientific">Elysia chlorotica</name>
    <name type="common">Eastern emerald elysia</name>
    <name type="synonym">Sea slug</name>
    <dbReference type="NCBI Taxonomy" id="188477"/>
    <lineage>
        <taxon>Eukaryota</taxon>
        <taxon>Metazoa</taxon>
        <taxon>Spiralia</taxon>
        <taxon>Lophotrochozoa</taxon>
        <taxon>Mollusca</taxon>
        <taxon>Gastropoda</taxon>
        <taxon>Heterobranchia</taxon>
        <taxon>Euthyneura</taxon>
        <taxon>Panpulmonata</taxon>
        <taxon>Sacoglossa</taxon>
        <taxon>Placobranchoidea</taxon>
        <taxon>Plakobranchidae</taxon>
        <taxon>Elysia</taxon>
    </lineage>
</organism>
<proteinExistence type="predicted"/>
<reference evidence="3 4" key="1">
    <citation type="submission" date="2019-01" db="EMBL/GenBank/DDBJ databases">
        <title>A draft genome assembly of the solar-powered sea slug Elysia chlorotica.</title>
        <authorList>
            <person name="Cai H."/>
            <person name="Li Q."/>
            <person name="Fang X."/>
            <person name="Li J."/>
            <person name="Curtis N.E."/>
            <person name="Altenburger A."/>
            <person name="Shibata T."/>
            <person name="Feng M."/>
            <person name="Maeda T."/>
            <person name="Schwartz J.A."/>
            <person name="Shigenobu S."/>
            <person name="Lundholm N."/>
            <person name="Nishiyama T."/>
            <person name="Yang H."/>
            <person name="Hasebe M."/>
            <person name="Li S."/>
            <person name="Pierce S.K."/>
            <person name="Wang J."/>
        </authorList>
    </citation>
    <scope>NUCLEOTIDE SEQUENCE [LARGE SCALE GENOMIC DNA]</scope>
    <source>
        <strain evidence="3">EC2010</strain>
        <tissue evidence="3">Whole organism of an adult</tissue>
    </source>
</reference>
<accession>A0A433TGP9</accession>
<keyword evidence="4" id="KW-1185">Reference proteome</keyword>
<dbReference type="AlphaFoldDB" id="A0A433TGP9"/>
<comment type="caution">
    <text evidence="3">The sequence shown here is derived from an EMBL/GenBank/DDBJ whole genome shotgun (WGS) entry which is preliminary data.</text>
</comment>
<evidence type="ECO:0000256" key="1">
    <source>
        <dbReference type="SAM" id="Coils"/>
    </source>
</evidence>
<evidence type="ECO:0000313" key="3">
    <source>
        <dbReference type="EMBL" id="RUS80691.1"/>
    </source>
</evidence>